<accession>V2Y5K9</accession>
<dbReference type="Proteomes" id="UP000018227">
    <property type="component" value="Unassembled WGS sequence"/>
</dbReference>
<organism evidence="1 2">
    <name type="scientific">Catonella morbi ATCC 51271</name>
    <dbReference type="NCBI Taxonomy" id="592026"/>
    <lineage>
        <taxon>Bacteria</taxon>
        <taxon>Bacillati</taxon>
        <taxon>Bacillota</taxon>
        <taxon>Clostridia</taxon>
        <taxon>Lachnospirales</taxon>
        <taxon>Lachnospiraceae</taxon>
        <taxon>Catonella</taxon>
    </lineage>
</organism>
<sequence length="45" mass="5153">MIAEHQSHKEGLTLISVLQDNGADDFRKSKTDNRKNFVLHMNLLS</sequence>
<dbReference type="HOGENOM" id="CLU_3197629_0_0_9"/>
<name>V2Y5K9_9FIRM</name>
<keyword evidence="2" id="KW-1185">Reference proteome</keyword>
<evidence type="ECO:0000313" key="2">
    <source>
        <dbReference type="Proteomes" id="UP000018227"/>
    </source>
</evidence>
<dbReference type="AlphaFoldDB" id="V2Y5K9"/>
<evidence type="ECO:0000313" key="1">
    <source>
        <dbReference type="EMBL" id="ESL02976.1"/>
    </source>
</evidence>
<reference evidence="1 2" key="1">
    <citation type="submission" date="2013-06" db="EMBL/GenBank/DDBJ databases">
        <authorList>
            <person name="Weinstock G."/>
            <person name="Sodergren E."/>
            <person name="Clifton S."/>
            <person name="Fulton L."/>
            <person name="Fulton B."/>
            <person name="Courtney L."/>
            <person name="Fronick C."/>
            <person name="Harrison M."/>
            <person name="Strong C."/>
            <person name="Farmer C."/>
            <person name="Delahaunty K."/>
            <person name="Markovic C."/>
            <person name="Hall O."/>
            <person name="Minx P."/>
            <person name="Tomlinson C."/>
            <person name="Mitreva M."/>
            <person name="Nelson J."/>
            <person name="Hou S."/>
            <person name="Wollam A."/>
            <person name="Pepin K.H."/>
            <person name="Johnson M."/>
            <person name="Bhonagiri V."/>
            <person name="Nash W.E."/>
            <person name="Warren W."/>
            <person name="Chinwalla A."/>
            <person name="Mardis E.R."/>
            <person name="Wilson R.K."/>
        </authorList>
    </citation>
    <scope>NUCLEOTIDE SEQUENCE [LARGE SCALE GENOMIC DNA]</scope>
    <source>
        <strain evidence="1 2">ATCC 51271</strain>
    </source>
</reference>
<comment type="caution">
    <text evidence="1">The sequence shown here is derived from an EMBL/GenBank/DDBJ whole genome shotgun (WGS) entry which is preliminary data.</text>
</comment>
<proteinExistence type="predicted"/>
<dbReference type="EMBL" id="ACIL03000013">
    <property type="protein sequence ID" value="ESL02976.1"/>
    <property type="molecule type" value="Genomic_DNA"/>
</dbReference>
<protein>
    <submittedName>
        <fullName evidence="1">Uncharacterized protein</fullName>
    </submittedName>
</protein>
<gene>
    <name evidence="1" type="ORF">GCWU0000282_001847</name>
</gene>